<organism evidence="2 3">
    <name type="scientific">Achlya hypogyna</name>
    <name type="common">Oomycete</name>
    <name type="synonym">Protoachlya hypogyna</name>
    <dbReference type="NCBI Taxonomy" id="1202772"/>
    <lineage>
        <taxon>Eukaryota</taxon>
        <taxon>Sar</taxon>
        <taxon>Stramenopiles</taxon>
        <taxon>Oomycota</taxon>
        <taxon>Saprolegniomycetes</taxon>
        <taxon>Saprolegniales</taxon>
        <taxon>Achlyaceae</taxon>
        <taxon>Achlya</taxon>
    </lineage>
</organism>
<sequence length="189" mass="21342">MDFLVNLLAHSAGNLELIASKQHETKVEGIKMPTFSGYPDECLSTFLFQCKTYWEYKNIAFTAPANQRKCMAIVVANLRGPAAIWYRNEVVSTHSHPSTLVELKAALIRTYIPADQQARLRDKLIKLTEDGSGGLTQYLAAFRNIIQHTEYMSEYDKMTYFIRGLCKSTKAAVQFARPTSMHEAMATAH</sequence>
<comment type="caution">
    <text evidence="2">The sequence shown here is derived from an EMBL/GenBank/DDBJ whole genome shotgun (WGS) entry which is preliminary data.</text>
</comment>
<evidence type="ECO:0000313" key="2">
    <source>
        <dbReference type="EMBL" id="OQR88431.1"/>
    </source>
</evidence>
<feature type="domain" description="Retrotransposon gag" evidence="1">
    <location>
        <begin position="73"/>
        <end position="165"/>
    </location>
</feature>
<dbReference type="AlphaFoldDB" id="A0A1V9YS42"/>
<evidence type="ECO:0000313" key="3">
    <source>
        <dbReference type="Proteomes" id="UP000243579"/>
    </source>
</evidence>
<feature type="non-terminal residue" evidence="2">
    <location>
        <position position="189"/>
    </location>
</feature>
<gene>
    <name evidence="2" type="ORF">ACHHYP_06817</name>
</gene>
<keyword evidence="3" id="KW-1185">Reference proteome</keyword>
<reference evidence="2 3" key="1">
    <citation type="journal article" date="2014" name="Genome Biol. Evol.">
        <title>The secreted proteins of Achlya hypogyna and Thraustotheca clavata identify the ancestral oomycete secretome and reveal gene acquisitions by horizontal gene transfer.</title>
        <authorList>
            <person name="Misner I."/>
            <person name="Blouin N."/>
            <person name="Leonard G."/>
            <person name="Richards T.A."/>
            <person name="Lane C.E."/>
        </authorList>
    </citation>
    <scope>NUCLEOTIDE SEQUENCE [LARGE SCALE GENOMIC DNA]</scope>
    <source>
        <strain evidence="2 3">ATCC 48635</strain>
    </source>
</reference>
<proteinExistence type="predicted"/>
<dbReference type="STRING" id="1202772.A0A1V9YS42"/>
<dbReference type="Pfam" id="PF03732">
    <property type="entry name" value="Retrotrans_gag"/>
    <property type="match status" value="1"/>
</dbReference>
<evidence type="ECO:0000259" key="1">
    <source>
        <dbReference type="Pfam" id="PF03732"/>
    </source>
</evidence>
<dbReference type="OrthoDB" id="78826at2759"/>
<dbReference type="InterPro" id="IPR005162">
    <property type="entry name" value="Retrotrans_gag_dom"/>
</dbReference>
<protein>
    <recommendedName>
        <fullName evidence="1">Retrotransposon gag domain-containing protein</fullName>
    </recommendedName>
</protein>
<dbReference type="EMBL" id="JNBR01001317">
    <property type="protein sequence ID" value="OQR88431.1"/>
    <property type="molecule type" value="Genomic_DNA"/>
</dbReference>
<accession>A0A1V9YS42</accession>
<dbReference type="Proteomes" id="UP000243579">
    <property type="component" value="Unassembled WGS sequence"/>
</dbReference>
<name>A0A1V9YS42_ACHHY</name>